<gene>
    <name evidence="3" type="ORF">SAMN05421505_110115</name>
</gene>
<keyword evidence="2" id="KW-0408">Iron</keyword>
<dbReference type="Pfam" id="PF00067">
    <property type="entry name" value="p450"/>
    <property type="match status" value="1"/>
</dbReference>
<dbReference type="PANTHER" id="PTHR46696">
    <property type="entry name" value="P450, PUTATIVE (EUROFUNG)-RELATED"/>
    <property type="match status" value="1"/>
</dbReference>
<dbReference type="GO" id="GO:0020037">
    <property type="term" value="F:heme binding"/>
    <property type="evidence" value="ECO:0007669"/>
    <property type="project" value="InterPro"/>
</dbReference>
<dbReference type="GO" id="GO:0004497">
    <property type="term" value="F:monooxygenase activity"/>
    <property type="evidence" value="ECO:0007669"/>
    <property type="project" value="UniProtKB-KW"/>
</dbReference>
<dbReference type="STRING" id="504805.SAMN05421505_110115"/>
<dbReference type="InterPro" id="IPR001128">
    <property type="entry name" value="Cyt_P450"/>
</dbReference>
<comment type="similarity">
    <text evidence="1 2">Belongs to the cytochrome P450 family.</text>
</comment>
<keyword evidence="2" id="KW-0349">Heme</keyword>
<dbReference type="InterPro" id="IPR036396">
    <property type="entry name" value="Cyt_P450_sf"/>
</dbReference>
<dbReference type="OrthoDB" id="4168525at2"/>
<dbReference type="Gene3D" id="1.10.630.10">
    <property type="entry name" value="Cytochrome P450"/>
    <property type="match status" value="1"/>
</dbReference>
<keyword evidence="4" id="KW-1185">Reference proteome</keyword>
<organism evidence="3 4">
    <name type="scientific">Sinosporangium album</name>
    <dbReference type="NCBI Taxonomy" id="504805"/>
    <lineage>
        <taxon>Bacteria</taxon>
        <taxon>Bacillati</taxon>
        <taxon>Actinomycetota</taxon>
        <taxon>Actinomycetes</taxon>
        <taxon>Streptosporangiales</taxon>
        <taxon>Streptosporangiaceae</taxon>
        <taxon>Sinosporangium</taxon>
    </lineage>
</organism>
<dbReference type="EMBL" id="FNCN01000010">
    <property type="protein sequence ID" value="SDH01540.1"/>
    <property type="molecule type" value="Genomic_DNA"/>
</dbReference>
<keyword evidence="2" id="KW-0560">Oxidoreductase</keyword>
<dbReference type="AlphaFoldDB" id="A0A1G7Z062"/>
<accession>A0A1G7Z062</accession>
<dbReference type="GO" id="GO:0016705">
    <property type="term" value="F:oxidoreductase activity, acting on paired donors, with incorporation or reduction of molecular oxygen"/>
    <property type="evidence" value="ECO:0007669"/>
    <property type="project" value="InterPro"/>
</dbReference>
<proteinExistence type="inferred from homology"/>
<sequence length="433" mass="47514">MVANKHTITSSHLDKYDETLARDPRAAFGLVREWIRTDWRPLFAELRARRPVFATPAFTVVTRFADVTEVLSREEVFTVRAFGPRLDAALAGPFMLGWDATPMNWRDKGLMQVMLDPGDAAAVRELVGRVADEAIDAAVPYGRIEVVHDLARRAALEVCAGYFGIPGPDPQTLSQWTRAVIADCFANAAGDQEIQAAAVRAGGEMLAYLREELAHRRASPGGRDDVFARLVGTGLPDGIAIDDERILINLAGLPLGFVESGPGAAVAAVEQLLLRPDALAHARPDDPEVFDAHVWEALRFNPFFKLLPRLCERDYVLAAGTPRRTLIRAGTLVLASPASAMFDEDVLEEPEEFRPGRPNHHYLFFGHGHHACLGAHPARAVICEIARRLLRRPGVHLLPPPEGEIVYSHAVFPDRFVLELAPEGEPTPEGRAA</sequence>
<dbReference type="Proteomes" id="UP000198923">
    <property type="component" value="Unassembled WGS sequence"/>
</dbReference>
<dbReference type="InterPro" id="IPR017972">
    <property type="entry name" value="Cyt_P450_CS"/>
</dbReference>
<dbReference type="RefSeq" id="WP_093170663.1">
    <property type="nucleotide sequence ID" value="NZ_FNCN01000010.1"/>
</dbReference>
<evidence type="ECO:0000313" key="4">
    <source>
        <dbReference type="Proteomes" id="UP000198923"/>
    </source>
</evidence>
<protein>
    <submittedName>
        <fullName evidence="3">Cytochrome P450</fullName>
    </submittedName>
</protein>
<dbReference type="PROSITE" id="PS00086">
    <property type="entry name" value="CYTOCHROME_P450"/>
    <property type="match status" value="1"/>
</dbReference>
<keyword evidence="2" id="KW-0503">Monooxygenase</keyword>
<reference evidence="3 4" key="1">
    <citation type="submission" date="2016-10" db="EMBL/GenBank/DDBJ databases">
        <authorList>
            <person name="de Groot N.N."/>
        </authorList>
    </citation>
    <scope>NUCLEOTIDE SEQUENCE [LARGE SCALE GENOMIC DNA]</scope>
    <source>
        <strain evidence="3 4">CPCC 201354</strain>
    </source>
</reference>
<evidence type="ECO:0000256" key="2">
    <source>
        <dbReference type="RuleBase" id="RU000461"/>
    </source>
</evidence>
<dbReference type="CDD" id="cd20612">
    <property type="entry name" value="CYP_LDS-like_C"/>
    <property type="match status" value="1"/>
</dbReference>
<evidence type="ECO:0000313" key="3">
    <source>
        <dbReference type="EMBL" id="SDH01540.1"/>
    </source>
</evidence>
<keyword evidence="2" id="KW-0479">Metal-binding</keyword>
<name>A0A1G7Z062_9ACTN</name>
<evidence type="ECO:0000256" key="1">
    <source>
        <dbReference type="ARBA" id="ARBA00010617"/>
    </source>
</evidence>
<dbReference type="PANTHER" id="PTHR46696:SF1">
    <property type="entry name" value="CYTOCHROME P450 YJIB-RELATED"/>
    <property type="match status" value="1"/>
</dbReference>
<dbReference type="SUPFAM" id="SSF48264">
    <property type="entry name" value="Cytochrome P450"/>
    <property type="match status" value="1"/>
</dbReference>
<dbReference type="GO" id="GO:0005506">
    <property type="term" value="F:iron ion binding"/>
    <property type="evidence" value="ECO:0007669"/>
    <property type="project" value="InterPro"/>
</dbReference>